<dbReference type="AlphaFoldDB" id="A0A483CSG1"/>
<name>A0A483CSG1_9EURY</name>
<gene>
    <name evidence="5" type="primary">rpl18e</name>
    <name evidence="7" type="ORF">CUJ86_10990</name>
</gene>
<keyword evidence="8" id="KW-1185">Reference proteome</keyword>
<evidence type="ECO:0000259" key="6">
    <source>
        <dbReference type="Pfam" id="PF17135"/>
    </source>
</evidence>
<dbReference type="InterPro" id="IPR000039">
    <property type="entry name" value="Ribosomal_eL18"/>
</dbReference>
<evidence type="ECO:0000256" key="5">
    <source>
        <dbReference type="HAMAP-Rule" id="MF_00329"/>
    </source>
</evidence>
<comment type="similarity">
    <text evidence="1 5">Belongs to the eukaryotic ribosomal protein eL18 family.</text>
</comment>
<evidence type="ECO:0000256" key="3">
    <source>
        <dbReference type="ARBA" id="ARBA00023274"/>
    </source>
</evidence>
<dbReference type="InterPro" id="IPR022947">
    <property type="entry name" value="Ribosomal_eL18_arc"/>
</dbReference>
<dbReference type="EMBL" id="PGCL01000007">
    <property type="protein sequence ID" value="TAJ43384.1"/>
    <property type="molecule type" value="Genomic_DNA"/>
</dbReference>
<sequence length="122" mass="13357">MAQRTNQKTNPRLSHLIAMLKDTARENDAKIWRVIAQNLESPSKNYAEVNIGKINRYAQDGEIILVPGKVLGSGVLDQRVSVAALNFSESAISKITGLEGDCLTIEELVAKNPKGSSVRILR</sequence>
<protein>
    <recommendedName>
        <fullName evidence="4 5">Large ribosomal subunit protein eL18</fullName>
    </recommendedName>
</protein>
<comment type="caution">
    <text evidence="7">The sequence shown here is derived from an EMBL/GenBank/DDBJ whole genome shotgun (WGS) entry which is preliminary data.</text>
</comment>
<dbReference type="GO" id="GO:0003735">
    <property type="term" value="F:structural constituent of ribosome"/>
    <property type="evidence" value="ECO:0007669"/>
    <property type="project" value="InterPro"/>
</dbReference>
<organism evidence="7 8">
    <name type="scientific">Methanofollis fontis</name>
    <dbReference type="NCBI Taxonomy" id="2052832"/>
    <lineage>
        <taxon>Archaea</taxon>
        <taxon>Methanobacteriati</taxon>
        <taxon>Methanobacteriota</taxon>
        <taxon>Stenosarchaea group</taxon>
        <taxon>Methanomicrobia</taxon>
        <taxon>Methanomicrobiales</taxon>
        <taxon>Methanomicrobiaceae</taxon>
        <taxon>Methanofollis</taxon>
    </lineage>
</organism>
<dbReference type="Proteomes" id="UP000292580">
    <property type="component" value="Unassembled WGS sequence"/>
</dbReference>
<dbReference type="InterPro" id="IPR036227">
    <property type="entry name" value="Ribosomal_uL15/eL18_sf"/>
</dbReference>
<dbReference type="GO" id="GO:0022625">
    <property type="term" value="C:cytosolic large ribosomal subunit"/>
    <property type="evidence" value="ECO:0007669"/>
    <property type="project" value="TreeGrafter"/>
</dbReference>
<feature type="domain" description="Large ribosomal subunit protein uL15/eL18" evidence="6">
    <location>
        <begin position="4"/>
        <end position="122"/>
    </location>
</feature>
<keyword evidence="2 5" id="KW-0689">Ribosomal protein</keyword>
<dbReference type="OrthoDB" id="11309at2157"/>
<accession>A0A483CSG1</accession>
<reference evidence="7 8" key="1">
    <citation type="submission" date="2017-11" db="EMBL/GenBank/DDBJ databases">
        <title>Isolation and Characterization of Methanofollis Species from Methane Seep Offshore SW Taiwan.</title>
        <authorList>
            <person name="Teng N.-H."/>
            <person name="Lai M.-C."/>
            <person name="Chen S.-C."/>
        </authorList>
    </citation>
    <scope>NUCLEOTIDE SEQUENCE [LARGE SCALE GENOMIC DNA]</scope>
    <source>
        <strain evidence="7 8">FWC-SCC2</strain>
    </source>
</reference>
<dbReference type="FunFam" id="3.100.10.10:FF:000013">
    <property type="entry name" value="50S ribosomal protein L18e"/>
    <property type="match status" value="1"/>
</dbReference>
<evidence type="ECO:0000313" key="7">
    <source>
        <dbReference type="EMBL" id="TAJ43384.1"/>
    </source>
</evidence>
<dbReference type="PANTHER" id="PTHR10934:SF2">
    <property type="entry name" value="LARGE RIBOSOMAL SUBUNIT PROTEIN EL18"/>
    <property type="match status" value="1"/>
</dbReference>
<evidence type="ECO:0000256" key="1">
    <source>
        <dbReference type="ARBA" id="ARBA00006815"/>
    </source>
</evidence>
<dbReference type="Pfam" id="PF17135">
    <property type="entry name" value="Ribosomal_L18"/>
    <property type="match status" value="1"/>
</dbReference>
<evidence type="ECO:0000256" key="2">
    <source>
        <dbReference type="ARBA" id="ARBA00022980"/>
    </source>
</evidence>
<dbReference type="GO" id="GO:0003723">
    <property type="term" value="F:RNA binding"/>
    <property type="evidence" value="ECO:0007669"/>
    <property type="project" value="TreeGrafter"/>
</dbReference>
<dbReference type="RefSeq" id="WP_130647623.1">
    <property type="nucleotide sequence ID" value="NZ_PGCL01000007.1"/>
</dbReference>
<evidence type="ECO:0000256" key="4">
    <source>
        <dbReference type="ARBA" id="ARBA00035218"/>
    </source>
</evidence>
<dbReference type="Gene3D" id="3.100.10.10">
    <property type="match status" value="1"/>
</dbReference>
<dbReference type="HAMAP" id="MF_00329">
    <property type="entry name" value="Ribosomal_eL18"/>
    <property type="match status" value="1"/>
</dbReference>
<proteinExistence type="inferred from homology"/>
<dbReference type="NCBIfam" id="NF003079">
    <property type="entry name" value="PRK04005.1"/>
    <property type="match status" value="1"/>
</dbReference>
<dbReference type="GO" id="GO:0006412">
    <property type="term" value="P:translation"/>
    <property type="evidence" value="ECO:0007669"/>
    <property type="project" value="UniProtKB-UniRule"/>
</dbReference>
<dbReference type="InterPro" id="IPR021131">
    <property type="entry name" value="Ribosomal_uL15/eL18"/>
</dbReference>
<keyword evidence="3 5" id="KW-0687">Ribonucleoprotein</keyword>
<dbReference type="PANTHER" id="PTHR10934">
    <property type="entry name" value="60S RIBOSOMAL PROTEIN L18"/>
    <property type="match status" value="1"/>
</dbReference>
<evidence type="ECO:0000313" key="8">
    <source>
        <dbReference type="Proteomes" id="UP000292580"/>
    </source>
</evidence>
<dbReference type="SUPFAM" id="SSF52080">
    <property type="entry name" value="Ribosomal proteins L15p and L18e"/>
    <property type="match status" value="1"/>
</dbReference>